<dbReference type="InterPro" id="IPR050580">
    <property type="entry name" value="2H_phosphoesterase_YjcG-like"/>
</dbReference>
<dbReference type="EMBL" id="CP001738">
    <property type="protein sequence ID" value="ACY99730.1"/>
    <property type="molecule type" value="Genomic_DNA"/>
</dbReference>
<dbReference type="InterPro" id="IPR009097">
    <property type="entry name" value="Cyclic_Pdiesterase"/>
</dbReference>
<protein>
    <submittedName>
        <fullName evidence="2">Phosphoesterase HXTX</fullName>
    </submittedName>
</protein>
<accession>D1A277</accession>
<dbReference type="PANTHER" id="PTHR40037:SF1">
    <property type="entry name" value="PHOSPHOESTERASE SAOUHSC_00951-RELATED"/>
    <property type="match status" value="1"/>
</dbReference>
<dbReference type="Pfam" id="PF13563">
    <property type="entry name" value="2_5_RNA_ligase2"/>
    <property type="match status" value="1"/>
</dbReference>
<dbReference type="AlphaFoldDB" id="D1A277"/>
<evidence type="ECO:0000256" key="1">
    <source>
        <dbReference type="SAM" id="MobiDB-lite"/>
    </source>
</evidence>
<dbReference type="SUPFAM" id="SSF55144">
    <property type="entry name" value="LigT-like"/>
    <property type="match status" value="1"/>
</dbReference>
<organism evidence="2 3">
    <name type="scientific">Thermomonospora curvata (strain ATCC 19995 / DSM 43183 / JCM 3096 / KCTC 9072 / NBRC 15933 / NCIMB 10081 / Henssen B9)</name>
    <dbReference type="NCBI Taxonomy" id="471852"/>
    <lineage>
        <taxon>Bacteria</taxon>
        <taxon>Bacillati</taxon>
        <taxon>Actinomycetota</taxon>
        <taxon>Actinomycetes</taxon>
        <taxon>Streptosporangiales</taxon>
        <taxon>Thermomonosporaceae</taxon>
        <taxon>Thermomonospora</taxon>
    </lineage>
</organism>
<reference evidence="2 3" key="1">
    <citation type="journal article" date="2011" name="Stand. Genomic Sci.">
        <title>Complete genome sequence of Thermomonospora curvata type strain (B9).</title>
        <authorList>
            <person name="Chertkov O."/>
            <person name="Sikorski J."/>
            <person name="Nolan M."/>
            <person name="Lapidus A."/>
            <person name="Lucas S."/>
            <person name="Del Rio T.G."/>
            <person name="Tice H."/>
            <person name="Cheng J.F."/>
            <person name="Goodwin L."/>
            <person name="Pitluck S."/>
            <person name="Liolios K."/>
            <person name="Ivanova N."/>
            <person name="Mavromatis K."/>
            <person name="Mikhailova N."/>
            <person name="Ovchinnikova G."/>
            <person name="Pati A."/>
            <person name="Chen A."/>
            <person name="Palaniappan K."/>
            <person name="Djao O.D."/>
            <person name="Land M."/>
            <person name="Hauser L."/>
            <person name="Chang Y.J."/>
            <person name="Jeffries C.D."/>
            <person name="Brettin T."/>
            <person name="Han C."/>
            <person name="Detter J.C."/>
            <person name="Rohde M."/>
            <person name="Goker M."/>
            <person name="Woyke T."/>
            <person name="Bristow J."/>
            <person name="Eisen J.A."/>
            <person name="Markowitz V."/>
            <person name="Hugenholtz P."/>
            <person name="Klenk H.P."/>
            <person name="Kyrpides N.C."/>
        </authorList>
    </citation>
    <scope>NUCLEOTIDE SEQUENCE [LARGE SCALE GENOMIC DNA]</scope>
    <source>
        <strain evidence="3">ATCC 19995 / DSM 43183 / JCM 3096 / KCTC 9072 / NBRC 15933 / NCIMB 10081 / Henssen B9</strain>
    </source>
</reference>
<keyword evidence="3" id="KW-1185">Reference proteome</keyword>
<evidence type="ECO:0000313" key="3">
    <source>
        <dbReference type="Proteomes" id="UP000001918"/>
    </source>
</evidence>
<dbReference type="Gene3D" id="3.90.1140.10">
    <property type="entry name" value="Cyclic phosphodiesterase"/>
    <property type="match status" value="1"/>
</dbReference>
<feature type="compositionally biased region" description="Basic and acidic residues" evidence="1">
    <location>
        <begin position="7"/>
        <end position="16"/>
    </location>
</feature>
<dbReference type="eggNOG" id="COG1514">
    <property type="taxonomic scope" value="Bacteria"/>
</dbReference>
<evidence type="ECO:0000313" key="2">
    <source>
        <dbReference type="EMBL" id="ACY99730.1"/>
    </source>
</evidence>
<feature type="region of interest" description="Disordered" evidence="1">
    <location>
        <begin position="1"/>
        <end position="20"/>
    </location>
</feature>
<proteinExistence type="predicted"/>
<dbReference type="KEGG" id="tcu:Tcur_4203"/>
<name>D1A277_THECD</name>
<dbReference type="PANTHER" id="PTHR40037">
    <property type="entry name" value="PHOSPHOESTERASE YJCG-RELATED"/>
    <property type="match status" value="1"/>
</dbReference>
<dbReference type="STRING" id="471852.Tcur_4203"/>
<sequence length="207" mass="22827">MDCEAPLTRERPRRGEAATAAADPRTIGVAIAIPEPYGGELQRWRESFGDALARSIPTHITLLPPTEVDGGRLPAIEAHLRRVAEGERAFLIRLSGTATFRPVSPVVFVALSDGIGACERLEAKVRSGPLARDLQFPYHPHVTVAHDLPEEVLDRAFKELAGYRAEFTVWGFSLYEHGPDGVWRPLRDYPFGSGEAGPWREKQPPGE</sequence>
<dbReference type="HOGENOM" id="CLU_104553_0_0_11"/>
<dbReference type="Proteomes" id="UP000001918">
    <property type="component" value="Chromosome"/>
</dbReference>
<gene>
    <name evidence="2" type="ordered locus">Tcur_4203</name>
</gene>